<dbReference type="PANTHER" id="PTHR10250:SF26">
    <property type="entry name" value="GLUTATHIONE S-TRANSFERASE 3, MITOCHONDRIAL"/>
    <property type="match status" value="1"/>
</dbReference>
<dbReference type="InParanoid" id="A0A0V0QTK9"/>
<dbReference type="GO" id="GO:0004602">
    <property type="term" value="F:glutathione peroxidase activity"/>
    <property type="evidence" value="ECO:0007669"/>
    <property type="project" value="TreeGrafter"/>
</dbReference>
<dbReference type="GO" id="GO:0004364">
    <property type="term" value="F:glutathione transferase activity"/>
    <property type="evidence" value="ECO:0007669"/>
    <property type="project" value="TreeGrafter"/>
</dbReference>
<dbReference type="Pfam" id="PF01124">
    <property type="entry name" value="MAPEG"/>
    <property type="match status" value="1"/>
</dbReference>
<evidence type="ECO:0000256" key="3">
    <source>
        <dbReference type="ARBA" id="ARBA00022989"/>
    </source>
</evidence>
<keyword evidence="2 5" id="KW-0812">Transmembrane</keyword>
<reference evidence="6 7" key="1">
    <citation type="journal article" date="2015" name="Sci. Rep.">
        <title>Genome of the facultative scuticociliatosis pathogen Pseudocohnilembus persalinus provides insight into its virulence through horizontal gene transfer.</title>
        <authorList>
            <person name="Xiong J."/>
            <person name="Wang G."/>
            <person name="Cheng J."/>
            <person name="Tian M."/>
            <person name="Pan X."/>
            <person name="Warren A."/>
            <person name="Jiang C."/>
            <person name="Yuan D."/>
            <person name="Miao W."/>
        </authorList>
    </citation>
    <scope>NUCLEOTIDE SEQUENCE [LARGE SCALE GENOMIC DNA]</scope>
    <source>
        <strain evidence="6">36N120E</strain>
    </source>
</reference>
<dbReference type="GO" id="GO:0016020">
    <property type="term" value="C:membrane"/>
    <property type="evidence" value="ECO:0007669"/>
    <property type="project" value="UniProtKB-SubCell"/>
</dbReference>
<evidence type="ECO:0000256" key="1">
    <source>
        <dbReference type="ARBA" id="ARBA00004141"/>
    </source>
</evidence>
<dbReference type="InterPro" id="IPR050997">
    <property type="entry name" value="MAPEG"/>
</dbReference>
<keyword evidence="3 5" id="KW-1133">Transmembrane helix</keyword>
<dbReference type="GO" id="GO:0006691">
    <property type="term" value="P:leukotriene metabolic process"/>
    <property type="evidence" value="ECO:0007669"/>
    <property type="project" value="UniProtKB-ARBA"/>
</dbReference>
<proteinExistence type="predicted"/>
<name>A0A0V0QTK9_PSEPJ</name>
<dbReference type="GO" id="GO:0005635">
    <property type="term" value="C:nuclear envelope"/>
    <property type="evidence" value="ECO:0007669"/>
    <property type="project" value="TreeGrafter"/>
</dbReference>
<dbReference type="SUPFAM" id="SSF161084">
    <property type="entry name" value="MAPEG domain-like"/>
    <property type="match status" value="1"/>
</dbReference>
<feature type="transmembrane region" description="Helical" evidence="5">
    <location>
        <begin position="12"/>
        <end position="30"/>
    </location>
</feature>
<gene>
    <name evidence="6" type="ORF">PPERSA_00645</name>
</gene>
<dbReference type="Gene3D" id="1.20.120.550">
    <property type="entry name" value="Membrane associated eicosanoid/glutathione metabolism-like domain"/>
    <property type="match status" value="1"/>
</dbReference>
<evidence type="ECO:0000256" key="5">
    <source>
        <dbReference type="SAM" id="Phobius"/>
    </source>
</evidence>
<comment type="subcellular location">
    <subcellularLocation>
        <location evidence="1">Membrane</location>
        <topology evidence="1">Multi-pass membrane protein</topology>
    </subcellularLocation>
</comment>
<evidence type="ECO:0000256" key="2">
    <source>
        <dbReference type="ARBA" id="ARBA00022692"/>
    </source>
</evidence>
<comment type="caution">
    <text evidence="6">The sequence shown here is derived from an EMBL/GenBank/DDBJ whole genome shotgun (WGS) entry which is preliminary data.</text>
</comment>
<evidence type="ECO:0000256" key="4">
    <source>
        <dbReference type="ARBA" id="ARBA00023136"/>
    </source>
</evidence>
<dbReference type="InterPro" id="IPR001129">
    <property type="entry name" value="Membr-assoc_MAPEG"/>
</dbReference>
<dbReference type="GO" id="GO:0005783">
    <property type="term" value="C:endoplasmic reticulum"/>
    <property type="evidence" value="ECO:0007669"/>
    <property type="project" value="TreeGrafter"/>
</dbReference>
<dbReference type="OMA" id="THFIGRI"/>
<keyword evidence="4 5" id="KW-0472">Membrane</keyword>
<dbReference type="OrthoDB" id="312603at2759"/>
<feature type="transmembrane region" description="Helical" evidence="5">
    <location>
        <begin position="148"/>
        <end position="169"/>
    </location>
</feature>
<dbReference type="EMBL" id="LDAU01000109">
    <property type="protein sequence ID" value="KRX05344.1"/>
    <property type="molecule type" value="Genomic_DNA"/>
</dbReference>
<protein>
    <submittedName>
        <fullName evidence="6">Uncharacterized protein</fullName>
    </submittedName>
</protein>
<dbReference type="PANTHER" id="PTHR10250">
    <property type="entry name" value="MICROSOMAL GLUTATHIONE S-TRANSFERASE"/>
    <property type="match status" value="1"/>
</dbReference>
<evidence type="ECO:0000313" key="6">
    <source>
        <dbReference type="EMBL" id="KRX05344.1"/>
    </source>
</evidence>
<feature type="transmembrane region" description="Helical" evidence="5">
    <location>
        <begin position="100"/>
        <end position="128"/>
    </location>
</feature>
<dbReference type="Proteomes" id="UP000054937">
    <property type="component" value="Unassembled WGS sequence"/>
</dbReference>
<dbReference type="InterPro" id="IPR023352">
    <property type="entry name" value="MAPEG-like_dom_sf"/>
</dbReference>
<sequence length="172" mass="19482">MNIQIPDQYPYVIIMASILGLHCHIIGFLGQKTRKRVFNKKFMVKNFQEIHEKEIGKNEKLPGQGYPDMGSGFYSQKLSYKDWYDFNNSQRIHQNFADQIGYLLPALLIAGLLYPIFSVGLGLTHFIGRILYASGYSKGPDQRELGAYLSHGSTFFILGTGLLCGIQLINLK</sequence>
<dbReference type="AlphaFoldDB" id="A0A0V0QTK9"/>
<organism evidence="6 7">
    <name type="scientific">Pseudocohnilembus persalinus</name>
    <name type="common">Ciliate</name>
    <dbReference type="NCBI Taxonomy" id="266149"/>
    <lineage>
        <taxon>Eukaryota</taxon>
        <taxon>Sar</taxon>
        <taxon>Alveolata</taxon>
        <taxon>Ciliophora</taxon>
        <taxon>Intramacronucleata</taxon>
        <taxon>Oligohymenophorea</taxon>
        <taxon>Scuticociliatia</taxon>
        <taxon>Philasterida</taxon>
        <taxon>Pseudocohnilembidae</taxon>
        <taxon>Pseudocohnilembus</taxon>
    </lineage>
</organism>
<evidence type="ECO:0000313" key="7">
    <source>
        <dbReference type="Proteomes" id="UP000054937"/>
    </source>
</evidence>
<keyword evidence="7" id="KW-1185">Reference proteome</keyword>
<accession>A0A0V0QTK9</accession>